<organism evidence="1 2">
    <name type="scientific">Streptomyces himastatinicus ATCC 53653</name>
    <dbReference type="NCBI Taxonomy" id="457427"/>
    <lineage>
        <taxon>Bacteria</taxon>
        <taxon>Bacillati</taxon>
        <taxon>Actinomycetota</taxon>
        <taxon>Actinomycetes</taxon>
        <taxon>Kitasatosporales</taxon>
        <taxon>Streptomycetaceae</taxon>
        <taxon>Streptomyces</taxon>
        <taxon>Streptomyces violaceusniger group</taxon>
    </lineage>
</organism>
<protein>
    <submittedName>
        <fullName evidence="1">Uncharacterized protein</fullName>
    </submittedName>
</protein>
<dbReference type="EMBL" id="GG657754">
    <property type="protein sequence ID" value="EFL20387.1"/>
    <property type="molecule type" value="Genomic_DNA"/>
</dbReference>
<sequence>MTAPPVTTRLLRAADRGCATRLTPLRVGDVRRRPAHSRLAARRTERKGHLTMSITIRTALAAVALVGGTALAAVPAASAADSAPAARSAQAGGFHMYLDDDYKGGWAHVTRTDKDLRNNYWDTEDKNVDNDTSSVKNQTRHYVDMYQNVANARGRCTGANTTSYPGTKDPNLSNDAIKDNRLSCVIFR</sequence>
<dbReference type="AlphaFoldDB" id="D9W631"/>
<dbReference type="Gene3D" id="2.60.20.10">
    <property type="entry name" value="Crystallins"/>
    <property type="match status" value="1"/>
</dbReference>
<dbReference type="Pfam" id="PF03995">
    <property type="entry name" value="Inhibitor_I36"/>
    <property type="match status" value="1"/>
</dbReference>
<dbReference type="Proteomes" id="UP000003963">
    <property type="component" value="Unassembled WGS sequence"/>
</dbReference>
<gene>
    <name evidence="1" type="ORF">SSOG_00099</name>
</gene>
<proteinExistence type="predicted"/>
<name>D9W631_9ACTN</name>
<reference evidence="1 2" key="1">
    <citation type="submission" date="2009-02" db="EMBL/GenBank/DDBJ databases">
        <title>Annotation of Streptomyces hygroscopicus strain ATCC 53653.</title>
        <authorList>
            <consortium name="The Broad Institute Genome Sequencing Platform"/>
            <consortium name="Broad Institute Microbial Sequencing Center"/>
            <person name="Fischbach M."/>
            <person name="Godfrey P."/>
            <person name="Ward D."/>
            <person name="Young S."/>
            <person name="Zeng Q."/>
            <person name="Koehrsen M."/>
            <person name="Alvarado L."/>
            <person name="Berlin A.M."/>
            <person name="Bochicchio J."/>
            <person name="Borenstein D."/>
            <person name="Chapman S.B."/>
            <person name="Chen Z."/>
            <person name="Engels R."/>
            <person name="Freedman E."/>
            <person name="Gellesch M."/>
            <person name="Goldberg J."/>
            <person name="Griggs A."/>
            <person name="Gujja S."/>
            <person name="Heilman E.R."/>
            <person name="Heiman D.I."/>
            <person name="Hepburn T.A."/>
            <person name="Howarth C."/>
            <person name="Jen D."/>
            <person name="Larson L."/>
            <person name="Lewis B."/>
            <person name="Mehta T."/>
            <person name="Park D."/>
            <person name="Pearson M."/>
            <person name="Richards J."/>
            <person name="Roberts A."/>
            <person name="Saif S."/>
            <person name="Shea T.D."/>
            <person name="Shenoy N."/>
            <person name="Sisk P."/>
            <person name="Stolte C."/>
            <person name="Sykes S.N."/>
            <person name="Thomson T."/>
            <person name="Walk T."/>
            <person name="White J."/>
            <person name="Yandava C."/>
            <person name="Straight P."/>
            <person name="Clardy J."/>
            <person name="Hung D."/>
            <person name="Kolter R."/>
            <person name="Mekalanos J."/>
            <person name="Walker S."/>
            <person name="Walsh C.T."/>
            <person name="Wieland-Brown L.C."/>
            <person name="Haas B."/>
            <person name="Nusbaum C."/>
            <person name="Birren B."/>
        </authorList>
    </citation>
    <scope>NUCLEOTIDE SEQUENCE [LARGE SCALE GENOMIC DNA]</scope>
    <source>
        <strain evidence="1 2">ATCC 53653</strain>
    </source>
</reference>
<accession>D9W631</accession>
<evidence type="ECO:0000313" key="1">
    <source>
        <dbReference type="EMBL" id="EFL20387.1"/>
    </source>
</evidence>
<keyword evidence="2" id="KW-1185">Reference proteome</keyword>
<evidence type="ECO:0000313" key="2">
    <source>
        <dbReference type="Proteomes" id="UP000003963"/>
    </source>
</evidence>
<dbReference type="HOGENOM" id="CLU_1440318_0_0_11"/>